<reference evidence="2 3" key="1">
    <citation type="journal article" date="2023" name="Hortic Res">
        <title>Pangenome of water caltrop reveals structural variations and asymmetric subgenome divergence after allopolyploidization.</title>
        <authorList>
            <person name="Zhang X."/>
            <person name="Chen Y."/>
            <person name="Wang L."/>
            <person name="Yuan Y."/>
            <person name="Fang M."/>
            <person name="Shi L."/>
            <person name="Lu R."/>
            <person name="Comes H.P."/>
            <person name="Ma Y."/>
            <person name="Chen Y."/>
            <person name="Huang G."/>
            <person name="Zhou Y."/>
            <person name="Zheng Z."/>
            <person name="Qiu Y."/>
        </authorList>
    </citation>
    <scope>NUCLEOTIDE SEQUENCE [LARGE SCALE GENOMIC DNA]</scope>
    <source>
        <tissue evidence="2">Roots</tissue>
    </source>
</reference>
<dbReference type="EMBL" id="JAXIOK010000021">
    <property type="protein sequence ID" value="KAK4745384.1"/>
    <property type="molecule type" value="Genomic_DNA"/>
</dbReference>
<sequence>MTDKDEDTVSLVIPLVTSAGFQFRMLSNVMNKGLICVLFILFGGRVWIYDNHATVVNGASYTVYVSGSTYMPLRGWTHSLTHFLTGLSQTVGDYWSLVILS</sequence>
<proteinExistence type="predicted"/>
<comment type="caution">
    <text evidence="2">The sequence shown here is derived from an EMBL/GenBank/DDBJ whole genome shotgun (WGS) entry which is preliminary data.</text>
</comment>
<organism evidence="2 3">
    <name type="scientific">Trapa incisa</name>
    <dbReference type="NCBI Taxonomy" id="236973"/>
    <lineage>
        <taxon>Eukaryota</taxon>
        <taxon>Viridiplantae</taxon>
        <taxon>Streptophyta</taxon>
        <taxon>Embryophyta</taxon>
        <taxon>Tracheophyta</taxon>
        <taxon>Spermatophyta</taxon>
        <taxon>Magnoliopsida</taxon>
        <taxon>eudicotyledons</taxon>
        <taxon>Gunneridae</taxon>
        <taxon>Pentapetalae</taxon>
        <taxon>rosids</taxon>
        <taxon>malvids</taxon>
        <taxon>Myrtales</taxon>
        <taxon>Lythraceae</taxon>
        <taxon>Trapa</taxon>
    </lineage>
</organism>
<keyword evidence="1" id="KW-1133">Transmembrane helix</keyword>
<evidence type="ECO:0000313" key="3">
    <source>
        <dbReference type="Proteomes" id="UP001345219"/>
    </source>
</evidence>
<name>A0AAN7GP00_9MYRT</name>
<protein>
    <submittedName>
        <fullName evidence="2">Uncharacterized protein</fullName>
    </submittedName>
</protein>
<evidence type="ECO:0000256" key="1">
    <source>
        <dbReference type="SAM" id="Phobius"/>
    </source>
</evidence>
<dbReference type="Proteomes" id="UP001345219">
    <property type="component" value="Chromosome 10"/>
</dbReference>
<feature type="transmembrane region" description="Helical" evidence="1">
    <location>
        <begin position="29"/>
        <end position="48"/>
    </location>
</feature>
<keyword evidence="3" id="KW-1185">Reference proteome</keyword>
<accession>A0AAN7GP00</accession>
<gene>
    <name evidence="2" type="ORF">SAY87_011696</name>
</gene>
<evidence type="ECO:0000313" key="2">
    <source>
        <dbReference type="EMBL" id="KAK4745384.1"/>
    </source>
</evidence>
<keyword evidence="1" id="KW-0812">Transmembrane</keyword>
<keyword evidence="1" id="KW-0472">Membrane</keyword>
<dbReference type="AlphaFoldDB" id="A0AAN7GP00"/>